<dbReference type="SMART" id="SM00849">
    <property type="entry name" value="Lactamase_B"/>
    <property type="match status" value="1"/>
</dbReference>
<dbReference type="STRING" id="889378.Spiaf_1372"/>
<dbReference type="Pfam" id="PF12836">
    <property type="entry name" value="HHH_3"/>
    <property type="match status" value="1"/>
</dbReference>
<dbReference type="SUPFAM" id="SSF56281">
    <property type="entry name" value="Metallo-hydrolase/oxidoreductase"/>
    <property type="match status" value="1"/>
</dbReference>
<dbReference type="InterPro" id="IPR035681">
    <property type="entry name" value="ComA-like_MBL"/>
</dbReference>
<organism evidence="2 3">
    <name type="scientific">Spirochaeta africana (strain ATCC 700263 / DSM 8902 / Z-7692)</name>
    <dbReference type="NCBI Taxonomy" id="889378"/>
    <lineage>
        <taxon>Bacteria</taxon>
        <taxon>Pseudomonadati</taxon>
        <taxon>Spirochaetota</taxon>
        <taxon>Spirochaetia</taxon>
        <taxon>Spirochaetales</taxon>
        <taxon>Spirochaetaceae</taxon>
        <taxon>Spirochaeta</taxon>
    </lineage>
</organism>
<dbReference type="KEGG" id="sfc:Spiaf_1372"/>
<dbReference type="GO" id="GO:0016787">
    <property type="term" value="F:hydrolase activity"/>
    <property type="evidence" value="ECO:0007669"/>
    <property type="project" value="UniProtKB-KW"/>
</dbReference>
<dbReference type="Gene3D" id="1.10.150.280">
    <property type="entry name" value="AF1531-like domain"/>
    <property type="match status" value="1"/>
</dbReference>
<dbReference type="PATRIC" id="fig|889378.3.peg.1368"/>
<proteinExistence type="predicted"/>
<evidence type="ECO:0000313" key="3">
    <source>
        <dbReference type="Proteomes" id="UP000007383"/>
    </source>
</evidence>
<dbReference type="AlphaFoldDB" id="H9UIU5"/>
<dbReference type="PANTHER" id="PTHR30619">
    <property type="entry name" value="DNA INTERNALIZATION/COMPETENCE PROTEIN COMEC/REC2"/>
    <property type="match status" value="1"/>
</dbReference>
<feature type="domain" description="Metallo-beta-lactamase" evidence="1">
    <location>
        <begin position="32"/>
        <end position="225"/>
    </location>
</feature>
<evidence type="ECO:0000259" key="1">
    <source>
        <dbReference type="SMART" id="SM00849"/>
    </source>
</evidence>
<name>H9UIU5_SPIAZ</name>
<reference evidence="3" key="1">
    <citation type="journal article" date="2013" name="Stand. Genomic Sci.">
        <title>Complete genome sequence of the halophilic bacterium Spirochaeta africana type strain (Z-7692(T)) from the alkaline Lake Magadi in the East African Rift.</title>
        <authorList>
            <person name="Liolos K."/>
            <person name="Abt B."/>
            <person name="Scheuner C."/>
            <person name="Teshima H."/>
            <person name="Held B."/>
            <person name="Lapidus A."/>
            <person name="Nolan M."/>
            <person name="Lucas S."/>
            <person name="Deshpande S."/>
            <person name="Cheng J.F."/>
            <person name="Tapia R."/>
            <person name="Goodwin L.A."/>
            <person name="Pitluck S."/>
            <person name="Pagani I."/>
            <person name="Ivanova N."/>
            <person name="Mavromatis K."/>
            <person name="Mikhailova N."/>
            <person name="Huntemann M."/>
            <person name="Pati A."/>
            <person name="Chen A."/>
            <person name="Palaniappan K."/>
            <person name="Land M."/>
            <person name="Rohde M."/>
            <person name="Tindall B.J."/>
            <person name="Detter J.C."/>
            <person name="Goker M."/>
            <person name="Bristow J."/>
            <person name="Eisen J.A."/>
            <person name="Markowitz V."/>
            <person name="Hugenholtz P."/>
            <person name="Woyke T."/>
            <person name="Klenk H.P."/>
            <person name="Kyrpides N.C."/>
        </authorList>
    </citation>
    <scope>NUCLEOTIDE SEQUENCE</scope>
    <source>
        <strain evidence="3">ATCC 700263 / DSM 8902 / Z-7692</strain>
    </source>
</reference>
<dbReference type="eggNOG" id="COG2333">
    <property type="taxonomic scope" value="Bacteria"/>
</dbReference>
<gene>
    <name evidence="2" type="ordered locus">Spiaf_1372</name>
</gene>
<dbReference type="HOGENOM" id="CLU_010363_0_1_12"/>
<dbReference type="Pfam" id="PF00753">
    <property type="entry name" value="Lactamase_B"/>
    <property type="match status" value="1"/>
</dbReference>
<dbReference type="InterPro" id="IPR010994">
    <property type="entry name" value="RuvA_2-like"/>
</dbReference>
<dbReference type="RefSeq" id="WP_014455425.1">
    <property type="nucleotide sequence ID" value="NC_017098.1"/>
</dbReference>
<dbReference type="InterPro" id="IPR001279">
    <property type="entry name" value="Metallo-B-lactamas"/>
</dbReference>
<dbReference type="Gene3D" id="3.60.15.10">
    <property type="entry name" value="Ribonuclease Z/Hydroxyacylglutathione hydrolase-like"/>
    <property type="match status" value="1"/>
</dbReference>
<dbReference type="CDD" id="cd07731">
    <property type="entry name" value="ComA-like_MBL-fold"/>
    <property type="match status" value="1"/>
</dbReference>
<keyword evidence="2" id="KW-0378">Hydrolase</keyword>
<dbReference type="eggNOG" id="COG1555">
    <property type="taxonomic scope" value="Bacteria"/>
</dbReference>
<accession>H9UIU5</accession>
<dbReference type="PANTHER" id="PTHR30619:SF7">
    <property type="entry name" value="BETA-LACTAMASE DOMAIN PROTEIN"/>
    <property type="match status" value="1"/>
</dbReference>
<dbReference type="InterPro" id="IPR036866">
    <property type="entry name" value="RibonucZ/Hydroxyglut_hydro"/>
</dbReference>
<dbReference type="SUPFAM" id="SSF47781">
    <property type="entry name" value="RuvA domain 2-like"/>
    <property type="match status" value="1"/>
</dbReference>
<dbReference type="EMBL" id="CP003282">
    <property type="protein sequence ID" value="AFG37438.1"/>
    <property type="molecule type" value="Genomic_DNA"/>
</dbReference>
<dbReference type="InterPro" id="IPR052159">
    <property type="entry name" value="Competence_DNA_uptake"/>
</dbReference>
<sequence>MKVLRISILLFLLPITFLFATELEVHFVDVGQGSGVILQTSDAVVVVDAGQYGEMADYLRGIGVTDIDLIIGSHAHADHIGGFPAIFENHEIATVWYNGQTHTTRTFENFIDAILNSDADYYEPGIGDSVSYGDLEIHVLHPEGSASDYSGHLHDKNIVIHAVYGEVSFLLTGDAEVKSEDEILDSGLDIQSTVLKLGHHGSRTSSSVDFLRAVAPQFAVYQAGIDNRYGHPHAEVIDRVQQNTSADIFGSDIHGTIIFRTDGKSITVETEQSATIQRESVVDRVNINTATVEELQQIVHIGEARAEEIMRLRPFSSVSQLSRVSGIGAGRLQDIIDQGLASVD</sequence>
<dbReference type="Proteomes" id="UP000007383">
    <property type="component" value="Chromosome"/>
</dbReference>
<evidence type="ECO:0000313" key="2">
    <source>
        <dbReference type="EMBL" id="AFG37438.1"/>
    </source>
</evidence>
<protein>
    <submittedName>
        <fullName evidence="2">Putative hydrolase (Metallo-beta-lactamase superfamily)</fullName>
    </submittedName>
</protein>
<keyword evidence="3" id="KW-1185">Reference proteome</keyword>